<feature type="region of interest" description="Disordered" evidence="8">
    <location>
        <begin position="475"/>
        <end position="495"/>
    </location>
</feature>
<feature type="region of interest" description="Disordered" evidence="8">
    <location>
        <begin position="153"/>
        <end position="179"/>
    </location>
</feature>
<dbReference type="SUPFAM" id="SSF56112">
    <property type="entry name" value="Protein kinase-like (PK-like)"/>
    <property type="match status" value="1"/>
</dbReference>
<dbReference type="SMART" id="SM00220">
    <property type="entry name" value="S_TKc"/>
    <property type="match status" value="1"/>
</dbReference>
<dbReference type="PANTHER" id="PTHR24351">
    <property type="entry name" value="RIBOSOMAL PROTEIN S6 KINASE"/>
    <property type="match status" value="1"/>
</dbReference>
<feature type="region of interest" description="Disordered" evidence="8">
    <location>
        <begin position="537"/>
        <end position="559"/>
    </location>
</feature>
<evidence type="ECO:0000256" key="7">
    <source>
        <dbReference type="PROSITE-ProRule" id="PRU10141"/>
    </source>
</evidence>
<evidence type="ECO:0000256" key="5">
    <source>
        <dbReference type="ARBA" id="ARBA00022777"/>
    </source>
</evidence>
<keyword evidence="11" id="KW-1185">Reference proteome</keyword>
<dbReference type="Gene3D" id="3.30.200.20">
    <property type="entry name" value="Phosphorylase Kinase, domain 1"/>
    <property type="match status" value="1"/>
</dbReference>
<dbReference type="EMBL" id="AYKW01000013">
    <property type="protein sequence ID" value="PIL30901.1"/>
    <property type="molecule type" value="Genomic_DNA"/>
</dbReference>
<dbReference type="PROSITE" id="PS00108">
    <property type="entry name" value="PROTEIN_KINASE_ST"/>
    <property type="match status" value="1"/>
</dbReference>
<keyword evidence="2" id="KW-0597">Phosphoprotein</keyword>
<evidence type="ECO:0000256" key="3">
    <source>
        <dbReference type="ARBA" id="ARBA00022679"/>
    </source>
</evidence>
<evidence type="ECO:0000256" key="4">
    <source>
        <dbReference type="ARBA" id="ARBA00022741"/>
    </source>
</evidence>
<evidence type="ECO:0000313" key="11">
    <source>
        <dbReference type="Proteomes" id="UP000230002"/>
    </source>
</evidence>
<dbReference type="Gene3D" id="1.10.510.10">
    <property type="entry name" value="Transferase(Phosphotransferase) domain 1"/>
    <property type="match status" value="1"/>
</dbReference>
<accession>A0A2G8SAX0</accession>
<evidence type="ECO:0000256" key="8">
    <source>
        <dbReference type="SAM" id="MobiDB-lite"/>
    </source>
</evidence>
<reference evidence="10 11" key="1">
    <citation type="journal article" date="2015" name="Sci. Rep.">
        <title>Chromosome-level genome map provides insights into diverse defense mechanisms in the medicinal fungus Ganoderma sinense.</title>
        <authorList>
            <person name="Zhu Y."/>
            <person name="Xu J."/>
            <person name="Sun C."/>
            <person name="Zhou S."/>
            <person name="Xu H."/>
            <person name="Nelson D.R."/>
            <person name="Qian J."/>
            <person name="Song J."/>
            <person name="Luo H."/>
            <person name="Xiang L."/>
            <person name="Li Y."/>
            <person name="Xu Z."/>
            <person name="Ji A."/>
            <person name="Wang L."/>
            <person name="Lu S."/>
            <person name="Hayward A."/>
            <person name="Sun W."/>
            <person name="Li X."/>
            <person name="Schwartz D.C."/>
            <person name="Wang Y."/>
            <person name="Chen S."/>
        </authorList>
    </citation>
    <scope>NUCLEOTIDE SEQUENCE [LARGE SCALE GENOMIC DNA]</scope>
    <source>
        <strain evidence="10 11">ZZ0214-1</strain>
    </source>
</reference>
<evidence type="ECO:0000256" key="6">
    <source>
        <dbReference type="ARBA" id="ARBA00022840"/>
    </source>
</evidence>
<dbReference type="OrthoDB" id="2750689at2759"/>
<dbReference type="InterPro" id="IPR000719">
    <property type="entry name" value="Prot_kinase_dom"/>
</dbReference>
<keyword evidence="6 7" id="KW-0067">ATP-binding</keyword>
<evidence type="ECO:0000256" key="1">
    <source>
        <dbReference type="ARBA" id="ARBA00022527"/>
    </source>
</evidence>
<dbReference type="InterPro" id="IPR017441">
    <property type="entry name" value="Protein_kinase_ATP_BS"/>
</dbReference>
<keyword evidence="1" id="KW-0723">Serine/threonine-protein kinase</keyword>
<dbReference type="STRING" id="1077348.A0A2G8SAX0"/>
<evidence type="ECO:0000313" key="10">
    <source>
        <dbReference type="EMBL" id="PIL30901.1"/>
    </source>
</evidence>
<dbReference type="PROSITE" id="PS00107">
    <property type="entry name" value="PROTEIN_KINASE_ATP"/>
    <property type="match status" value="1"/>
</dbReference>
<sequence length="559" mass="62934">MGIEEFISLGKRLLQKSDEVDPNHEGSREKFVPGLSGMRALPTFDLFLVPEDPVVADDVHVSMDLDREGNILACKIEKLCDTPCSPTATKCTNTFPRSRHDTTTRVSLIEVVATRATDRHVNLGDSRNTPYGTPRGKKSLPFSQLYRRCSSTPALSATPRNERHVDNQSTDPPRPFNTPDRLLHAKDFKQIKLLGHGSGGVVVLVEDTVSGETLVMKVIEKKSFKGKDRLAVYAEQHMLKKLSGNPFFTELKGSFEDTRYFYLLMDYAPRGDLTSYLVRKCDVVLARSLMAELVVALESLHAMRIIHRDVKPANILVDNDYHTVLADFGLARDFGCPQHELPWSAGLRGSPSPRQFGDKTEGWFGTTGYVAPEIYCDQHSYEVDIWSAGVVLYRLLAGELPFGIEPPQETIEVMQRTVMLPLELGNIEDADARSLLRMMLQKDPAKRATWQQIKAHPFFKSTEWERLYRREKSQRVSKARRRSQTMVRHMTLSRHSTSNAVLHPALFTCHREVRRALQARKGGCTMVLLDVALTRASDQRNSTTVNAQPEGRPTPGTAH</sequence>
<name>A0A2G8SAX0_9APHY</name>
<comment type="caution">
    <text evidence="10">The sequence shown here is derived from an EMBL/GenBank/DDBJ whole genome shotgun (WGS) entry which is preliminary data.</text>
</comment>
<dbReference type="GO" id="GO:0004674">
    <property type="term" value="F:protein serine/threonine kinase activity"/>
    <property type="evidence" value="ECO:0007669"/>
    <property type="project" value="UniProtKB-KW"/>
</dbReference>
<keyword evidence="3" id="KW-0808">Transferase</keyword>
<keyword evidence="4 7" id="KW-0547">Nucleotide-binding</keyword>
<feature type="binding site" evidence="7">
    <location>
        <position position="217"/>
    </location>
    <ligand>
        <name>ATP</name>
        <dbReference type="ChEBI" id="CHEBI:30616"/>
    </ligand>
</feature>
<dbReference type="PROSITE" id="PS50011">
    <property type="entry name" value="PROTEIN_KINASE_DOM"/>
    <property type="match status" value="1"/>
</dbReference>
<gene>
    <name evidence="10" type="ORF">GSI_07070</name>
</gene>
<dbReference type="InterPro" id="IPR011009">
    <property type="entry name" value="Kinase-like_dom_sf"/>
</dbReference>
<evidence type="ECO:0000256" key="2">
    <source>
        <dbReference type="ARBA" id="ARBA00022553"/>
    </source>
</evidence>
<feature type="domain" description="Protein kinase" evidence="9">
    <location>
        <begin position="188"/>
        <end position="459"/>
    </location>
</feature>
<proteinExistence type="predicted"/>
<dbReference type="Pfam" id="PF00069">
    <property type="entry name" value="Pkinase"/>
    <property type="match status" value="1"/>
</dbReference>
<organism evidence="10 11">
    <name type="scientific">Ganoderma sinense ZZ0214-1</name>
    <dbReference type="NCBI Taxonomy" id="1077348"/>
    <lineage>
        <taxon>Eukaryota</taxon>
        <taxon>Fungi</taxon>
        <taxon>Dikarya</taxon>
        <taxon>Basidiomycota</taxon>
        <taxon>Agaricomycotina</taxon>
        <taxon>Agaricomycetes</taxon>
        <taxon>Polyporales</taxon>
        <taxon>Polyporaceae</taxon>
        <taxon>Ganoderma</taxon>
    </lineage>
</organism>
<protein>
    <submittedName>
        <fullName evidence="10">Transporter</fullName>
    </submittedName>
</protein>
<evidence type="ECO:0000259" key="9">
    <source>
        <dbReference type="PROSITE" id="PS50011"/>
    </source>
</evidence>
<keyword evidence="5" id="KW-0418">Kinase</keyword>
<dbReference type="Proteomes" id="UP000230002">
    <property type="component" value="Unassembled WGS sequence"/>
</dbReference>
<dbReference type="GO" id="GO:0005524">
    <property type="term" value="F:ATP binding"/>
    <property type="evidence" value="ECO:0007669"/>
    <property type="project" value="UniProtKB-UniRule"/>
</dbReference>
<dbReference type="InterPro" id="IPR008271">
    <property type="entry name" value="Ser/Thr_kinase_AS"/>
</dbReference>
<dbReference type="AlphaFoldDB" id="A0A2G8SAX0"/>